<dbReference type="AlphaFoldDB" id="A0A2W1FFT9"/>
<comment type="caution">
    <text evidence="5">The sequence shown here is derived from an EMBL/GenBank/DDBJ whole genome shotgun (WGS) entry which is preliminary data.</text>
</comment>
<dbReference type="Proteomes" id="UP000249757">
    <property type="component" value="Unassembled WGS sequence"/>
</dbReference>
<sequence length="284" mass="31394">MDMREILKNQYWLPIGLFQSDHDFNIVENLTSDAGLYKLEENAKAIAKAKGKSEKDVEGVSYLIYGPACSHLDSVRKHLDGGILADLIAKKEAKMLGALAGSKEEMLEYWMEDPCYVYVLLGACAMTLGCRLPDTYVAMLKKVYTEGGLMPQAQQQIKKALFGPNGYVNGVPYDIESKTLTEEADSRPSEPDNGRGYQLMNVMSPGGIFNTGMTTSSTSTVIKELRDQRNKPNVCGNCEAKRGPQDQALLICAKCKNRSYCSVDCQKKAWKVHKKVCVAPKVSL</sequence>
<dbReference type="OrthoDB" id="341421at2759"/>
<gene>
    <name evidence="5" type="ORF">Ptr86124_006302</name>
</gene>
<name>A0A2W1FFT9_9PLEO</name>
<evidence type="ECO:0000313" key="5">
    <source>
        <dbReference type="EMBL" id="KAI1514979.1"/>
    </source>
</evidence>
<evidence type="ECO:0000313" key="6">
    <source>
        <dbReference type="Proteomes" id="UP000249757"/>
    </source>
</evidence>
<accession>A0A2W1FFT9</accession>
<keyword evidence="3" id="KW-0862">Zinc</keyword>
<keyword evidence="2 4" id="KW-0863">Zinc-finger</keyword>
<reference evidence="6" key="1">
    <citation type="journal article" date="2022" name="Microb. Genom.">
        <title>A global pangenome for the wheat fungal pathogen Pyrenophora tritici-repentis and prediction of effector protein structural homology.</title>
        <authorList>
            <person name="Moolhuijzen P.M."/>
            <person name="See P.T."/>
            <person name="Shi G."/>
            <person name="Powell H.R."/>
            <person name="Cockram J."/>
            <person name="Jorgensen L.N."/>
            <person name="Benslimane H."/>
            <person name="Strelkov S.E."/>
            <person name="Turner J."/>
            <person name="Liu Z."/>
            <person name="Moffat C.S."/>
        </authorList>
    </citation>
    <scope>NUCLEOTIDE SEQUENCE [LARGE SCALE GENOMIC DNA]</scope>
</reference>
<keyword evidence="6" id="KW-1185">Reference proteome</keyword>
<protein>
    <submittedName>
        <fullName evidence="5">MYND finger</fullName>
    </submittedName>
</protein>
<dbReference type="Pfam" id="PF01753">
    <property type="entry name" value="zf-MYND"/>
    <property type="match status" value="1"/>
</dbReference>
<evidence type="ECO:0000256" key="1">
    <source>
        <dbReference type="ARBA" id="ARBA00022723"/>
    </source>
</evidence>
<dbReference type="PROSITE" id="PS50865">
    <property type="entry name" value="ZF_MYND_2"/>
    <property type="match status" value="1"/>
</dbReference>
<evidence type="ECO:0000256" key="2">
    <source>
        <dbReference type="ARBA" id="ARBA00022771"/>
    </source>
</evidence>
<proteinExistence type="predicted"/>
<organism evidence="5 6">
    <name type="scientific">Pyrenophora tritici-repentis</name>
    <dbReference type="NCBI Taxonomy" id="45151"/>
    <lineage>
        <taxon>Eukaryota</taxon>
        <taxon>Fungi</taxon>
        <taxon>Dikarya</taxon>
        <taxon>Ascomycota</taxon>
        <taxon>Pezizomycotina</taxon>
        <taxon>Dothideomycetes</taxon>
        <taxon>Pleosporomycetidae</taxon>
        <taxon>Pleosporales</taxon>
        <taxon>Pleosporineae</taxon>
        <taxon>Pleosporaceae</taxon>
        <taxon>Pyrenophora</taxon>
    </lineage>
</organism>
<dbReference type="InterPro" id="IPR002893">
    <property type="entry name" value="Znf_MYND"/>
</dbReference>
<dbReference type="GO" id="GO:0008270">
    <property type="term" value="F:zinc ion binding"/>
    <property type="evidence" value="ECO:0007669"/>
    <property type="project" value="UniProtKB-KW"/>
</dbReference>
<dbReference type="EMBL" id="NRDI02000007">
    <property type="protein sequence ID" value="KAI1514979.1"/>
    <property type="molecule type" value="Genomic_DNA"/>
</dbReference>
<dbReference type="PROSITE" id="PS01360">
    <property type="entry name" value="ZF_MYND_1"/>
    <property type="match status" value="1"/>
</dbReference>
<evidence type="ECO:0000256" key="3">
    <source>
        <dbReference type="ARBA" id="ARBA00022833"/>
    </source>
</evidence>
<dbReference type="Gene3D" id="6.10.140.2220">
    <property type="match status" value="1"/>
</dbReference>
<dbReference type="SUPFAM" id="SSF144232">
    <property type="entry name" value="HIT/MYND zinc finger-like"/>
    <property type="match status" value="1"/>
</dbReference>
<evidence type="ECO:0000256" key="4">
    <source>
        <dbReference type="PROSITE-ProRule" id="PRU00134"/>
    </source>
</evidence>
<keyword evidence="1" id="KW-0479">Metal-binding</keyword>